<dbReference type="HOGENOM" id="CLU_558228_0_0_1"/>
<evidence type="ECO:0000256" key="1">
    <source>
        <dbReference type="SAM" id="MobiDB-lite"/>
    </source>
</evidence>
<feature type="region of interest" description="Disordered" evidence="1">
    <location>
        <begin position="48"/>
        <end position="76"/>
    </location>
</feature>
<evidence type="ECO:0000256" key="2">
    <source>
        <dbReference type="SAM" id="Phobius"/>
    </source>
</evidence>
<reference evidence="3" key="2">
    <citation type="submission" date="2013-04" db="UniProtKB">
        <authorList>
            <consortium name="EnsemblPlants"/>
        </authorList>
    </citation>
    <scope>IDENTIFICATION</scope>
</reference>
<evidence type="ECO:0000313" key="3">
    <source>
        <dbReference type="EnsemblPlants" id="OB08G17530.1"/>
    </source>
</evidence>
<evidence type="ECO:0000313" key="4">
    <source>
        <dbReference type="Proteomes" id="UP000006038"/>
    </source>
</evidence>
<dbReference type="EnsemblPlants" id="OB08G17530.1">
    <property type="protein sequence ID" value="OB08G17530.1"/>
    <property type="gene ID" value="OB08G17530"/>
</dbReference>
<feature type="compositionally biased region" description="Low complexity" evidence="1">
    <location>
        <begin position="56"/>
        <end position="69"/>
    </location>
</feature>
<dbReference type="Gramene" id="OB08G17530.1">
    <property type="protein sequence ID" value="OB08G17530.1"/>
    <property type="gene ID" value="OB08G17530"/>
</dbReference>
<reference evidence="3" key="1">
    <citation type="journal article" date="2013" name="Nat. Commun.">
        <title>Whole-genome sequencing of Oryza brachyantha reveals mechanisms underlying Oryza genome evolution.</title>
        <authorList>
            <person name="Chen J."/>
            <person name="Huang Q."/>
            <person name="Gao D."/>
            <person name="Wang J."/>
            <person name="Lang Y."/>
            <person name="Liu T."/>
            <person name="Li B."/>
            <person name="Bai Z."/>
            <person name="Luis Goicoechea J."/>
            <person name="Liang C."/>
            <person name="Chen C."/>
            <person name="Zhang W."/>
            <person name="Sun S."/>
            <person name="Liao Y."/>
            <person name="Zhang X."/>
            <person name="Yang L."/>
            <person name="Song C."/>
            <person name="Wang M."/>
            <person name="Shi J."/>
            <person name="Liu G."/>
            <person name="Liu J."/>
            <person name="Zhou H."/>
            <person name="Zhou W."/>
            <person name="Yu Q."/>
            <person name="An N."/>
            <person name="Chen Y."/>
            <person name="Cai Q."/>
            <person name="Wang B."/>
            <person name="Liu B."/>
            <person name="Min J."/>
            <person name="Huang Y."/>
            <person name="Wu H."/>
            <person name="Li Z."/>
            <person name="Zhang Y."/>
            <person name="Yin Y."/>
            <person name="Song W."/>
            <person name="Jiang J."/>
            <person name="Jackson S.A."/>
            <person name="Wing R.A."/>
            <person name="Wang J."/>
            <person name="Chen M."/>
        </authorList>
    </citation>
    <scope>NUCLEOTIDE SEQUENCE [LARGE SCALE GENOMIC DNA]</scope>
    <source>
        <strain evidence="3">cv. IRGC 101232</strain>
    </source>
</reference>
<sequence length="489" mass="51753">MEFSWWEFLKKKIRGSAGDVAGAAAGSAAASGGDGSALPRADQAVVDIPDEAEQPTRTTTTTTSRASSSNAGRPSVPVVAVNENDWRSWTFRFRNVQLHRLSNAGASVQDWLSQLITRTQKTVPLEALLCMTMYTYDPSFAGDRCFTVAILSCSSALVIDAMSVVMFNDCTNSAAVCWHRRLHCCLVGGSTVSMAMVPYLVLVSFGRLRAYVIVVAPLPAAAALIHHKWCGPPAFSLDTDGDEEDDGLDHVLEISWAVNNIATGGGLIGTIFGHSTTTSSPGSYTSPIGWLLFLTIFLALYLVLVATVEPPLLTRHAGELGILLLALLMACGLVAAVEAVGLIITCAVAAAEVVETALIHAAVGREKQEADGQKLTSGVLATVTFGMLMKLHSQSKVAASAVASGHRQAVRMVIYLSAFMWSANRMFFTGAASLSGAGAGDSRAGGGRAWAWLRLAVQWLRNATVVLAMLDFVCTFGAAAFFMPSGLKQ</sequence>
<protein>
    <submittedName>
        <fullName evidence="3">Uncharacterized protein</fullName>
    </submittedName>
</protein>
<proteinExistence type="predicted"/>
<feature type="transmembrane region" description="Helical" evidence="2">
    <location>
        <begin position="459"/>
        <end position="483"/>
    </location>
</feature>
<accession>J3MRM4</accession>
<feature type="transmembrane region" description="Helical" evidence="2">
    <location>
        <begin position="186"/>
        <end position="203"/>
    </location>
</feature>
<dbReference type="AlphaFoldDB" id="J3MRM4"/>
<keyword evidence="2" id="KW-1133">Transmembrane helix</keyword>
<keyword evidence="4" id="KW-1185">Reference proteome</keyword>
<dbReference type="eggNOG" id="ENOG502R612">
    <property type="taxonomic scope" value="Eukaryota"/>
</dbReference>
<keyword evidence="2" id="KW-0472">Membrane</keyword>
<keyword evidence="2" id="KW-0812">Transmembrane</keyword>
<feature type="transmembrane region" description="Helical" evidence="2">
    <location>
        <begin position="288"/>
        <end position="308"/>
    </location>
</feature>
<dbReference type="Proteomes" id="UP000006038">
    <property type="component" value="Chromosome 8"/>
</dbReference>
<name>J3MRM4_ORYBR</name>
<feature type="transmembrane region" description="Helical" evidence="2">
    <location>
        <begin position="320"/>
        <end position="350"/>
    </location>
</feature>
<organism evidence="3">
    <name type="scientific">Oryza brachyantha</name>
    <name type="common">malo sina</name>
    <dbReference type="NCBI Taxonomy" id="4533"/>
    <lineage>
        <taxon>Eukaryota</taxon>
        <taxon>Viridiplantae</taxon>
        <taxon>Streptophyta</taxon>
        <taxon>Embryophyta</taxon>
        <taxon>Tracheophyta</taxon>
        <taxon>Spermatophyta</taxon>
        <taxon>Magnoliopsida</taxon>
        <taxon>Liliopsida</taxon>
        <taxon>Poales</taxon>
        <taxon>Poaceae</taxon>
        <taxon>BOP clade</taxon>
        <taxon>Oryzoideae</taxon>
        <taxon>Oryzeae</taxon>
        <taxon>Oryzinae</taxon>
        <taxon>Oryza</taxon>
    </lineage>
</organism>